<dbReference type="PIRSF" id="PIRSF500210">
    <property type="entry name" value="FBPtase"/>
    <property type="match status" value="1"/>
</dbReference>
<dbReference type="AlphaFoldDB" id="A0A5J5DGK2"/>
<keyword evidence="18 24" id="KW-0119">Carbohydrate metabolism</keyword>
<dbReference type="InterPro" id="IPR000146">
    <property type="entry name" value="FBPase_class-1"/>
</dbReference>
<dbReference type="GO" id="GO:0006094">
    <property type="term" value="P:gluconeogenesis"/>
    <property type="evidence" value="ECO:0007669"/>
    <property type="project" value="UniProtKB-UniPathway"/>
</dbReference>
<dbReference type="GO" id="GO:0005829">
    <property type="term" value="C:cytosol"/>
    <property type="evidence" value="ECO:0007669"/>
    <property type="project" value="TreeGrafter"/>
</dbReference>
<keyword evidence="16" id="KW-0965">Cell junction</keyword>
<keyword evidence="12" id="KW-0479">Metal-binding</keyword>
<evidence type="ECO:0000259" key="27">
    <source>
        <dbReference type="Pfam" id="PF18913"/>
    </source>
</evidence>
<dbReference type="Pfam" id="PF00316">
    <property type="entry name" value="FBPase"/>
    <property type="match status" value="2"/>
</dbReference>
<evidence type="ECO:0000256" key="16">
    <source>
        <dbReference type="ARBA" id="ARBA00022949"/>
    </source>
</evidence>
<keyword evidence="14" id="KW-0106">Calcium</keyword>
<evidence type="ECO:0000256" key="9">
    <source>
        <dbReference type="ARBA" id="ARBA00022432"/>
    </source>
</evidence>
<dbReference type="PANTHER" id="PTHR11556:SF13">
    <property type="entry name" value="FRUCTOSE-1,6-BISPHOSPHATASE ISOZYME 2"/>
    <property type="match status" value="1"/>
</dbReference>
<dbReference type="Gene3D" id="3.30.540.10">
    <property type="entry name" value="Fructose-1,6-Bisphosphatase, subunit A, domain 1"/>
    <property type="match status" value="2"/>
</dbReference>
<evidence type="ECO:0000256" key="23">
    <source>
        <dbReference type="ARBA" id="ARBA00043165"/>
    </source>
</evidence>
<evidence type="ECO:0000256" key="20">
    <source>
        <dbReference type="ARBA" id="ARBA00038670"/>
    </source>
</evidence>
<keyword evidence="13 24" id="KW-0378">Hydrolase</keyword>
<gene>
    <name evidence="28" type="ORF">FQN60_017951</name>
</gene>
<dbReference type="GO" id="GO:0030018">
    <property type="term" value="C:Z disc"/>
    <property type="evidence" value="ECO:0007669"/>
    <property type="project" value="UniProtKB-SubCell"/>
</dbReference>
<dbReference type="GO" id="GO:0006000">
    <property type="term" value="P:fructose metabolic process"/>
    <property type="evidence" value="ECO:0007669"/>
    <property type="project" value="TreeGrafter"/>
</dbReference>
<feature type="chain" id="PRO_5023868827" description="Fructose-1,6-bisphosphatase isozyme 2" evidence="25">
    <location>
        <begin position="21"/>
        <end position="442"/>
    </location>
</feature>
<evidence type="ECO:0000256" key="3">
    <source>
        <dbReference type="ARBA" id="ARBA00004123"/>
    </source>
</evidence>
<evidence type="ECO:0000256" key="14">
    <source>
        <dbReference type="ARBA" id="ARBA00022837"/>
    </source>
</evidence>
<comment type="subcellular location">
    <subcellularLocation>
        <location evidence="5">Cell junction</location>
    </subcellularLocation>
    <subcellularLocation>
        <location evidence="4">Cytoplasm</location>
        <location evidence="4">Myofibril</location>
        <location evidence="4">Sarcomere</location>
        <location evidence="4">Z line</location>
    </subcellularLocation>
    <subcellularLocation>
        <location evidence="3">Nucleus</location>
    </subcellularLocation>
</comment>
<keyword evidence="29" id="KW-1185">Reference proteome</keyword>
<keyword evidence="10" id="KW-0963">Cytoplasm</keyword>
<feature type="signal peptide" evidence="25">
    <location>
        <begin position="1"/>
        <end position="20"/>
    </location>
</feature>
<evidence type="ECO:0000256" key="13">
    <source>
        <dbReference type="ARBA" id="ARBA00022801"/>
    </source>
</evidence>
<name>A0A5J5DGK2_9PERO</name>
<evidence type="ECO:0000256" key="6">
    <source>
        <dbReference type="ARBA" id="ARBA00004742"/>
    </source>
</evidence>
<dbReference type="InterPro" id="IPR033391">
    <property type="entry name" value="FBPase_N"/>
</dbReference>
<feature type="domain" description="Fructose-1-6-bisphosphatase class 1 C-terminal" evidence="27">
    <location>
        <begin position="205"/>
        <end position="333"/>
    </location>
</feature>
<dbReference type="PRINTS" id="PR00115">
    <property type="entry name" value="F16BPHPHTASE"/>
</dbReference>
<dbReference type="EC" id="3.1.3.11" evidence="8"/>
<keyword evidence="17" id="KW-0539">Nucleus</keyword>
<evidence type="ECO:0000256" key="12">
    <source>
        <dbReference type="ARBA" id="ARBA00022723"/>
    </source>
</evidence>
<feature type="non-terminal residue" evidence="28">
    <location>
        <position position="1"/>
    </location>
</feature>
<evidence type="ECO:0000256" key="24">
    <source>
        <dbReference type="RuleBase" id="RU000508"/>
    </source>
</evidence>
<dbReference type="CDD" id="cd00354">
    <property type="entry name" value="FBPase"/>
    <property type="match status" value="1"/>
</dbReference>
<dbReference type="GO" id="GO:0005634">
    <property type="term" value="C:nucleus"/>
    <property type="evidence" value="ECO:0007669"/>
    <property type="project" value="UniProtKB-SubCell"/>
</dbReference>
<evidence type="ECO:0000256" key="21">
    <source>
        <dbReference type="ARBA" id="ARBA00040321"/>
    </source>
</evidence>
<dbReference type="GO" id="GO:0042132">
    <property type="term" value="F:fructose 1,6-bisphosphate 1-phosphatase activity"/>
    <property type="evidence" value="ECO:0007669"/>
    <property type="project" value="UniProtKB-EC"/>
</dbReference>
<dbReference type="Gene3D" id="3.40.190.80">
    <property type="match status" value="1"/>
</dbReference>
<comment type="function">
    <text evidence="19">Catalyzes the hydrolysis of fructose 1,6-bisphosphate to fructose 6-phosphate in the presence of divalent cations and probably participates in glycogen synthesis from carbohydrate precursors, such as lactate.</text>
</comment>
<dbReference type="PIRSF" id="PIRSF000904">
    <property type="entry name" value="FBPtase_SBPase"/>
    <property type="match status" value="1"/>
</dbReference>
<accession>A0A5J5DGK2</accession>
<dbReference type="PANTHER" id="PTHR11556">
    <property type="entry name" value="FRUCTOSE-1,6-BISPHOSPHATASE-RELATED"/>
    <property type="match status" value="1"/>
</dbReference>
<evidence type="ECO:0000256" key="7">
    <source>
        <dbReference type="ARBA" id="ARBA00010941"/>
    </source>
</evidence>
<evidence type="ECO:0000256" key="15">
    <source>
        <dbReference type="ARBA" id="ARBA00022842"/>
    </source>
</evidence>
<dbReference type="GO" id="GO:0006002">
    <property type="term" value="P:fructose 6-phosphate metabolic process"/>
    <property type="evidence" value="ECO:0007669"/>
    <property type="project" value="TreeGrafter"/>
</dbReference>
<evidence type="ECO:0000256" key="22">
    <source>
        <dbReference type="ARBA" id="ARBA00042757"/>
    </source>
</evidence>
<evidence type="ECO:0000256" key="1">
    <source>
        <dbReference type="ARBA" id="ARBA00001273"/>
    </source>
</evidence>
<dbReference type="GO" id="GO:0005986">
    <property type="term" value="P:sucrose biosynthetic process"/>
    <property type="evidence" value="ECO:0007669"/>
    <property type="project" value="TreeGrafter"/>
</dbReference>
<evidence type="ECO:0000256" key="17">
    <source>
        <dbReference type="ARBA" id="ARBA00023242"/>
    </source>
</evidence>
<feature type="domain" description="Fructose-1-6-bisphosphatase class I N-terminal" evidence="26">
    <location>
        <begin position="146"/>
        <end position="200"/>
    </location>
</feature>
<dbReference type="Proteomes" id="UP000327493">
    <property type="component" value="Chromosome 5"/>
</dbReference>
<comment type="cofactor">
    <cofactor evidence="2">
        <name>Mg(2+)</name>
        <dbReference type="ChEBI" id="CHEBI:18420"/>
    </cofactor>
</comment>
<evidence type="ECO:0000256" key="25">
    <source>
        <dbReference type="SAM" id="SignalP"/>
    </source>
</evidence>
<feature type="domain" description="Fructose-1-6-bisphosphatase class I N-terminal" evidence="26">
    <location>
        <begin position="45"/>
        <end position="140"/>
    </location>
</feature>
<evidence type="ECO:0000256" key="18">
    <source>
        <dbReference type="ARBA" id="ARBA00023277"/>
    </source>
</evidence>
<evidence type="ECO:0000256" key="4">
    <source>
        <dbReference type="ARBA" id="ARBA00004216"/>
    </source>
</evidence>
<proteinExistence type="inferred from homology"/>
<protein>
    <recommendedName>
        <fullName evidence="21">Fructose-1,6-bisphosphatase isozyme 2</fullName>
        <ecNumber evidence="8">3.1.3.11</ecNumber>
    </recommendedName>
    <alternativeName>
        <fullName evidence="22">D-fructose-1,6-bisphosphate 1-phosphohydrolase 2</fullName>
    </alternativeName>
    <alternativeName>
        <fullName evidence="23">Muscle FBPase</fullName>
    </alternativeName>
</protein>
<dbReference type="InterPro" id="IPR028343">
    <property type="entry name" value="FBPtase"/>
</dbReference>
<dbReference type="GO" id="GO:0046872">
    <property type="term" value="F:metal ion binding"/>
    <property type="evidence" value="ECO:0007669"/>
    <property type="project" value="UniProtKB-KW"/>
</dbReference>
<comment type="catalytic activity">
    <reaction evidence="1">
        <text>beta-D-fructose 1,6-bisphosphate + H2O = beta-D-fructose 6-phosphate + phosphate</text>
        <dbReference type="Rhea" id="RHEA:11064"/>
        <dbReference type="ChEBI" id="CHEBI:15377"/>
        <dbReference type="ChEBI" id="CHEBI:32966"/>
        <dbReference type="ChEBI" id="CHEBI:43474"/>
        <dbReference type="ChEBI" id="CHEBI:57634"/>
        <dbReference type="EC" id="3.1.3.11"/>
    </reaction>
</comment>
<dbReference type="PROSITE" id="PS00124">
    <property type="entry name" value="FBPASE"/>
    <property type="match status" value="1"/>
</dbReference>
<comment type="pathway">
    <text evidence="6">Carbohydrate biosynthesis; gluconeogenesis.</text>
</comment>
<comment type="caution">
    <text evidence="28">The sequence shown here is derived from an EMBL/GenBank/DDBJ whole genome shotgun (WGS) entry which is preliminary data.</text>
</comment>
<dbReference type="GO" id="GO:0030388">
    <property type="term" value="P:fructose 1,6-bisphosphate metabolic process"/>
    <property type="evidence" value="ECO:0007669"/>
    <property type="project" value="TreeGrafter"/>
</dbReference>
<dbReference type="SUPFAM" id="SSF56655">
    <property type="entry name" value="Carbohydrate phosphatase"/>
    <property type="match status" value="1"/>
</dbReference>
<dbReference type="InterPro" id="IPR044015">
    <property type="entry name" value="FBPase_C_dom"/>
</dbReference>
<keyword evidence="15" id="KW-0460">Magnesium</keyword>
<evidence type="ECO:0000313" key="29">
    <source>
        <dbReference type="Proteomes" id="UP000327493"/>
    </source>
</evidence>
<comment type="subunit">
    <text evidence="20">Homotetramer. Interacts with ALDOA; the interaction blocks inhibition by physiological concentrations of AMP and reduces inhibition by Ca(2+). Interacts with alpha-actinin and F-actin.</text>
</comment>
<keyword evidence="9" id="KW-0312">Gluconeogenesis</keyword>
<keyword evidence="25" id="KW-0732">Signal</keyword>
<evidence type="ECO:0000256" key="2">
    <source>
        <dbReference type="ARBA" id="ARBA00001946"/>
    </source>
</evidence>
<dbReference type="GO" id="GO:0070161">
    <property type="term" value="C:anchoring junction"/>
    <property type="evidence" value="ECO:0007669"/>
    <property type="project" value="UniProtKB-SubCell"/>
</dbReference>
<organism evidence="28 29">
    <name type="scientific">Etheostoma spectabile</name>
    <name type="common">orangethroat darter</name>
    <dbReference type="NCBI Taxonomy" id="54343"/>
    <lineage>
        <taxon>Eukaryota</taxon>
        <taxon>Metazoa</taxon>
        <taxon>Chordata</taxon>
        <taxon>Craniata</taxon>
        <taxon>Vertebrata</taxon>
        <taxon>Euteleostomi</taxon>
        <taxon>Actinopterygii</taxon>
        <taxon>Neopterygii</taxon>
        <taxon>Teleostei</taxon>
        <taxon>Neoteleostei</taxon>
        <taxon>Acanthomorphata</taxon>
        <taxon>Eupercaria</taxon>
        <taxon>Perciformes</taxon>
        <taxon>Percoidei</taxon>
        <taxon>Percidae</taxon>
        <taxon>Etheostomatinae</taxon>
        <taxon>Etheostoma</taxon>
    </lineage>
</organism>
<dbReference type="UniPathway" id="UPA00138"/>
<evidence type="ECO:0000313" key="28">
    <source>
        <dbReference type="EMBL" id="KAA8592496.1"/>
    </source>
</evidence>
<comment type="similarity">
    <text evidence="7 24">Belongs to the FBPase class 1 family.</text>
</comment>
<dbReference type="FunFam" id="3.40.190.80:FF:000001">
    <property type="entry name" value="Fructose-1,6-bisphosphatase class 1"/>
    <property type="match status" value="1"/>
</dbReference>
<evidence type="ECO:0000256" key="8">
    <source>
        <dbReference type="ARBA" id="ARBA00013093"/>
    </source>
</evidence>
<sequence>KGRGWLLVAHSPLVLRLVCCCPSGGTEGPETSMSDQSTFDTDVWTLTRFVIETGRQAKGATGELTQLINAMLTAIKAISCAVRKAGLVHLQGLAGSVNVTGDDVKKLDVLSNEMVINMLQASYSTCCMVSEENKELIITPADKRVSEGEPTEKDALQQGNNIVCAGYTLYGSATLVALSTGAGLNFFMLDPAIGEFLLTDRNVRIKQKGKIYSLNEGYAKYFHPSINEYLKHKKYPEDGGAPYGARYVGSMVSDIHRTIAYGGIFMYPANEKSPKGKLRLLYECNPIAFLIEQAGGLATTGSQRILDVQPEALHQRVPFVAGSPDDVNEYLTFVKKYQVQALVVLDVLEGLVHQTTVAALIALRSGAVHQVLLAQRHEFASLPELLTLQSAGGAEGPARATLTLKERGAVHELPELLVPVVIQLAVQVWGREGSAKAHDQHG</sequence>
<evidence type="ECO:0000256" key="10">
    <source>
        <dbReference type="ARBA" id="ARBA00022490"/>
    </source>
</evidence>
<dbReference type="EMBL" id="VOFY01000005">
    <property type="protein sequence ID" value="KAA8592496.1"/>
    <property type="molecule type" value="Genomic_DNA"/>
</dbReference>
<dbReference type="HAMAP" id="MF_01855">
    <property type="entry name" value="FBPase_class1"/>
    <property type="match status" value="1"/>
</dbReference>
<evidence type="ECO:0000256" key="11">
    <source>
        <dbReference type="ARBA" id="ARBA00022553"/>
    </source>
</evidence>
<dbReference type="Pfam" id="PF18913">
    <property type="entry name" value="FBPase_C"/>
    <property type="match status" value="1"/>
</dbReference>
<evidence type="ECO:0000256" key="19">
    <source>
        <dbReference type="ARBA" id="ARBA00037516"/>
    </source>
</evidence>
<keyword evidence="11" id="KW-0597">Phosphoprotein</keyword>
<dbReference type="InterPro" id="IPR020548">
    <property type="entry name" value="Fructose_bisphosphatase_AS"/>
</dbReference>
<reference evidence="28 29" key="1">
    <citation type="submission" date="2019-08" db="EMBL/GenBank/DDBJ databases">
        <title>A chromosome-level genome assembly, high-density linkage maps, and genome scans reveal the genomic architecture of hybrid incompatibilities underlying speciation via character displacement in darters (Percidae: Etheostominae).</title>
        <authorList>
            <person name="Moran R.L."/>
            <person name="Catchen J.M."/>
            <person name="Fuller R.C."/>
        </authorList>
    </citation>
    <scope>NUCLEOTIDE SEQUENCE [LARGE SCALE GENOMIC DNA]</scope>
    <source>
        <strain evidence="28">EspeVRDwgs_2016</strain>
        <tissue evidence="28">Muscle</tissue>
    </source>
</reference>
<evidence type="ECO:0000256" key="5">
    <source>
        <dbReference type="ARBA" id="ARBA00004282"/>
    </source>
</evidence>
<evidence type="ECO:0000259" key="26">
    <source>
        <dbReference type="Pfam" id="PF00316"/>
    </source>
</evidence>